<feature type="region of interest" description="Disordered" evidence="1">
    <location>
        <begin position="142"/>
        <end position="168"/>
    </location>
</feature>
<keyword evidence="3" id="KW-1185">Reference proteome</keyword>
<reference evidence="2" key="1">
    <citation type="submission" date="2021-04" db="EMBL/GenBank/DDBJ databases">
        <authorList>
            <person name="Hornung B."/>
        </authorList>
    </citation>
    <scope>NUCLEOTIDE SEQUENCE</scope>
    <source>
        <strain evidence="2">G5G6</strain>
    </source>
</reference>
<gene>
    <name evidence="2" type="ORF">GTOL_12298</name>
</gene>
<dbReference type="PROSITE" id="PS51257">
    <property type="entry name" value="PROKAR_LIPOPROTEIN"/>
    <property type="match status" value="1"/>
</dbReference>
<name>A0A916J749_9PROT</name>
<dbReference type="AlphaFoldDB" id="A0A916J749"/>
<evidence type="ECO:0000313" key="2">
    <source>
        <dbReference type="EMBL" id="CAG4884415.1"/>
    </source>
</evidence>
<comment type="caution">
    <text evidence="2">The sequence shown here is derived from an EMBL/GenBank/DDBJ whole genome shotgun (WGS) entry which is preliminary data.</text>
</comment>
<organism evidence="2 3">
    <name type="scientific">Georgfuchsia toluolica</name>
    <dbReference type="NCBI Taxonomy" id="424218"/>
    <lineage>
        <taxon>Bacteria</taxon>
        <taxon>Pseudomonadati</taxon>
        <taxon>Pseudomonadota</taxon>
        <taxon>Betaproteobacteria</taxon>
        <taxon>Nitrosomonadales</taxon>
        <taxon>Sterolibacteriaceae</taxon>
        <taxon>Georgfuchsia</taxon>
    </lineage>
</organism>
<dbReference type="Proteomes" id="UP000742786">
    <property type="component" value="Unassembled WGS sequence"/>
</dbReference>
<accession>A0A916J749</accession>
<sequence length="168" mass="16815">MRQEFGMPLIVGMILLAGCTTMPAGPSVMALPGSGKTFDQFRLDDFDCRQYAQAQVGGATANQAATDAGIRSAVVGTAVGAAAGAALGGRDSAGEGAAAGLLVGSMAGAGAAEGSAYGIQRRYDIAYIQCMYAKGEQVPVPAGFSARMPQSSNVPPPQPSGVPPPPPR</sequence>
<feature type="compositionally biased region" description="Pro residues" evidence="1">
    <location>
        <begin position="154"/>
        <end position="168"/>
    </location>
</feature>
<protein>
    <recommendedName>
        <fullName evidence="4">Glycine-zipper-containing OmpA-like membrane domain-containing protein</fullName>
    </recommendedName>
</protein>
<evidence type="ECO:0008006" key="4">
    <source>
        <dbReference type="Google" id="ProtNLM"/>
    </source>
</evidence>
<dbReference type="EMBL" id="CAJQUM010000001">
    <property type="protein sequence ID" value="CAG4884415.1"/>
    <property type="molecule type" value="Genomic_DNA"/>
</dbReference>
<evidence type="ECO:0000313" key="3">
    <source>
        <dbReference type="Proteomes" id="UP000742786"/>
    </source>
</evidence>
<proteinExistence type="predicted"/>
<evidence type="ECO:0000256" key="1">
    <source>
        <dbReference type="SAM" id="MobiDB-lite"/>
    </source>
</evidence>